<dbReference type="GO" id="GO:0015030">
    <property type="term" value="C:Cajal body"/>
    <property type="evidence" value="ECO:0007669"/>
    <property type="project" value="TreeGrafter"/>
</dbReference>
<keyword evidence="4" id="KW-1185">Reference proteome</keyword>
<evidence type="ECO:0000256" key="1">
    <source>
        <dbReference type="SAM" id="MobiDB-lite"/>
    </source>
</evidence>
<dbReference type="OrthoDB" id="74813at2759"/>
<feature type="compositionally biased region" description="Basic residues" evidence="1">
    <location>
        <begin position="246"/>
        <end position="259"/>
    </location>
</feature>
<feature type="region of interest" description="Disordered" evidence="1">
    <location>
        <begin position="84"/>
        <end position="289"/>
    </location>
</feature>
<feature type="region of interest" description="Disordered" evidence="1">
    <location>
        <begin position="407"/>
        <end position="463"/>
    </location>
</feature>
<feature type="compositionally biased region" description="Basic and acidic residues" evidence="1">
    <location>
        <begin position="128"/>
        <end position="144"/>
    </location>
</feature>
<dbReference type="AlphaFoldDB" id="A0A9Q1QRL4"/>
<gene>
    <name evidence="3" type="ORF">Cgig2_018223</name>
</gene>
<dbReference type="PANTHER" id="PTHR15197:SF0">
    <property type="entry name" value="COILIN"/>
    <property type="match status" value="1"/>
</dbReference>
<dbReference type="InterPro" id="IPR024822">
    <property type="entry name" value="Coilin"/>
</dbReference>
<feature type="region of interest" description="Disordered" evidence="1">
    <location>
        <begin position="530"/>
        <end position="557"/>
    </location>
</feature>
<evidence type="ECO:0000313" key="4">
    <source>
        <dbReference type="Proteomes" id="UP001153076"/>
    </source>
</evidence>
<evidence type="ECO:0000259" key="2">
    <source>
        <dbReference type="Pfam" id="PF23086"/>
    </source>
</evidence>
<feature type="region of interest" description="Disordered" evidence="1">
    <location>
        <begin position="643"/>
        <end position="684"/>
    </location>
</feature>
<feature type="compositionally biased region" description="Basic and acidic residues" evidence="1">
    <location>
        <begin position="278"/>
        <end position="289"/>
    </location>
</feature>
<feature type="compositionally biased region" description="Basic and acidic residues" evidence="1">
    <location>
        <begin position="169"/>
        <end position="209"/>
    </location>
</feature>
<dbReference type="GO" id="GO:0030620">
    <property type="term" value="F:U2 snRNA binding"/>
    <property type="evidence" value="ECO:0007669"/>
    <property type="project" value="TreeGrafter"/>
</dbReference>
<reference evidence="3" key="1">
    <citation type="submission" date="2022-04" db="EMBL/GenBank/DDBJ databases">
        <title>Carnegiea gigantea Genome sequencing and assembly v2.</title>
        <authorList>
            <person name="Copetti D."/>
            <person name="Sanderson M.J."/>
            <person name="Burquez A."/>
            <person name="Wojciechowski M.F."/>
        </authorList>
    </citation>
    <scope>NUCLEOTIDE SEQUENCE</scope>
    <source>
        <strain evidence="3">SGP5-SGP5p</strain>
        <tissue evidence="3">Aerial part</tissue>
    </source>
</reference>
<accession>A0A9Q1QRL4</accession>
<feature type="domain" description="Coilin tudor" evidence="2">
    <location>
        <begin position="468"/>
        <end position="573"/>
    </location>
</feature>
<feature type="compositionally biased region" description="Basic and acidic residues" evidence="1">
    <location>
        <begin position="260"/>
        <end position="270"/>
    </location>
</feature>
<organism evidence="3 4">
    <name type="scientific">Carnegiea gigantea</name>
    <dbReference type="NCBI Taxonomy" id="171969"/>
    <lineage>
        <taxon>Eukaryota</taxon>
        <taxon>Viridiplantae</taxon>
        <taxon>Streptophyta</taxon>
        <taxon>Embryophyta</taxon>
        <taxon>Tracheophyta</taxon>
        <taxon>Spermatophyta</taxon>
        <taxon>Magnoliopsida</taxon>
        <taxon>eudicotyledons</taxon>
        <taxon>Gunneridae</taxon>
        <taxon>Pentapetalae</taxon>
        <taxon>Caryophyllales</taxon>
        <taxon>Cactineae</taxon>
        <taxon>Cactaceae</taxon>
        <taxon>Cactoideae</taxon>
        <taxon>Echinocereeae</taxon>
        <taxon>Carnegiea</taxon>
    </lineage>
</organism>
<feature type="compositionally biased region" description="Basic and acidic residues" evidence="1">
    <location>
        <begin position="643"/>
        <end position="660"/>
    </location>
</feature>
<name>A0A9Q1QRL4_9CARY</name>
<feature type="region of interest" description="Disordered" evidence="1">
    <location>
        <begin position="325"/>
        <end position="359"/>
    </location>
</feature>
<dbReference type="EMBL" id="JAKOGI010000008">
    <property type="protein sequence ID" value="KAJ8451589.1"/>
    <property type="molecule type" value="Genomic_DNA"/>
</dbReference>
<proteinExistence type="predicted"/>
<evidence type="ECO:0000313" key="3">
    <source>
        <dbReference type="EMBL" id="KAJ8451589.1"/>
    </source>
</evidence>
<feature type="compositionally biased region" description="Polar residues" evidence="1">
    <location>
        <begin position="211"/>
        <end position="222"/>
    </location>
</feature>
<dbReference type="GO" id="GO:0030619">
    <property type="term" value="F:U1 snRNA binding"/>
    <property type="evidence" value="ECO:0007669"/>
    <property type="project" value="TreeGrafter"/>
</dbReference>
<dbReference type="InterPro" id="IPR056398">
    <property type="entry name" value="Tudor_Coilin"/>
</dbReference>
<dbReference type="Proteomes" id="UP001153076">
    <property type="component" value="Unassembled WGS sequence"/>
</dbReference>
<dbReference type="Pfam" id="PF23086">
    <property type="entry name" value="Tudor_Coilin"/>
    <property type="match status" value="1"/>
</dbReference>
<comment type="caution">
    <text evidence="3">The sequence shown here is derived from an EMBL/GenBank/DDBJ whole genome shotgun (WGS) entry which is preliminary data.</text>
</comment>
<dbReference type="PANTHER" id="PTHR15197">
    <property type="entry name" value="COILIN P80"/>
    <property type="match status" value="1"/>
</dbReference>
<sequence>MLDLNLRVHSCISVKKKGTKFGDVTKEIKGLETLIQDEIIEKQPLPSDIKLLANEEYNKETGGYESETDDAAGENVLALENSSHGDIISKKRKASNRVGSSKTKTKRQRHMTSESVQKKPVNQCEQVRTPEKKGKHENETRPEVGIKGTKNIELMSGSKEIKTKRRGHRSPESVQKKPDRCEIVETPEKKRRHENEIKEHAISHPEVDAKGTNNIEPTSNSKESGESEKDRKKTTPVSPEPSGAKKVSRSTQRKRVKRQWQKEQRAKAKMENQQCEEQPVKDPNVDSRSKTVVNIEQADKNSDAEDNLVPVMIRPGHIRFTSSAEAKDVQPNPDVNGWGVHPTKNGVREGHSANKNIWGGRNNEVAKETFQWNGITNKRKGQKWGMEKQPTSSWKESRDYDVCSKLPRHDDTSSHEGLIREPIHSNGITNNWNGEKWGDGKQPSSSWMGSRDDNAHSSAEQLPSDGVVDFEKLVPLTDLPKDGDVIAYRLVELSSSWCPELSSFRVGKVSWFQPESNRILLVPDPEYPLNLEKKTDHDNDDDDSGQPPQFSLYDEDGSLETDFPSLVDVRVIKCGDPNQSGLTEIPVANGMSVPSGTGGPVHETHGGSKDVVLTSGNGDLNPPIPVNGKKDLWEEISEALSAKKAELTQEDGWDKKENPAKRSWSRRGSALGPIMERLRSQNAI</sequence>
<dbReference type="GO" id="GO:0000387">
    <property type="term" value="P:spliceosomal snRNP assembly"/>
    <property type="evidence" value="ECO:0007669"/>
    <property type="project" value="TreeGrafter"/>
</dbReference>
<protein>
    <recommendedName>
        <fullName evidence="2">Coilin tudor domain-containing protein</fullName>
    </recommendedName>
</protein>
<feature type="compositionally biased region" description="Basic and acidic residues" evidence="1">
    <location>
        <begin position="223"/>
        <end position="233"/>
    </location>
</feature>
<feature type="compositionally biased region" description="Basic and acidic residues" evidence="1">
    <location>
        <begin position="407"/>
        <end position="423"/>
    </location>
</feature>